<feature type="signal peptide" evidence="1">
    <location>
        <begin position="1"/>
        <end position="20"/>
    </location>
</feature>
<evidence type="ECO:0000313" key="3">
    <source>
        <dbReference type="Proteomes" id="UP001304461"/>
    </source>
</evidence>
<keyword evidence="3" id="KW-1185">Reference proteome</keyword>
<proteinExistence type="predicted"/>
<feature type="chain" id="PRO_5045293109" description="DUF1311 domain-containing protein" evidence="1">
    <location>
        <begin position="21"/>
        <end position="136"/>
    </location>
</feature>
<dbReference type="EMBL" id="JAYGHX010000006">
    <property type="protein sequence ID" value="MEA5391698.1"/>
    <property type="molecule type" value="Genomic_DNA"/>
</dbReference>
<name>A0ABU5RV87_9CYAN</name>
<comment type="caution">
    <text evidence="2">The sequence shown here is derived from an EMBL/GenBank/DDBJ whole genome shotgun (WGS) entry which is preliminary data.</text>
</comment>
<evidence type="ECO:0000313" key="2">
    <source>
        <dbReference type="EMBL" id="MEA5391698.1"/>
    </source>
</evidence>
<keyword evidence="1" id="KW-0732">Signal</keyword>
<gene>
    <name evidence="2" type="ORF">VB738_10560</name>
</gene>
<dbReference type="Proteomes" id="UP001304461">
    <property type="component" value="Unassembled WGS sequence"/>
</dbReference>
<protein>
    <recommendedName>
        <fullName evidence="4">DUF1311 domain-containing protein</fullName>
    </recommendedName>
</protein>
<dbReference type="RefSeq" id="WP_143594055.1">
    <property type="nucleotide sequence ID" value="NZ_JAYGHX010000006.1"/>
</dbReference>
<accession>A0ABU5RV87</accession>
<organism evidence="2 3">
    <name type="scientific">Cyanobium gracile UHCC 0139</name>
    <dbReference type="NCBI Taxonomy" id="3110308"/>
    <lineage>
        <taxon>Bacteria</taxon>
        <taxon>Bacillati</taxon>
        <taxon>Cyanobacteriota</taxon>
        <taxon>Cyanophyceae</taxon>
        <taxon>Synechococcales</taxon>
        <taxon>Prochlorococcaceae</taxon>
        <taxon>Cyanobium</taxon>
    </lineage>
</organism>
<reference evidence="2 3" key="1">
    <citation type="submission" date="2023-12" db="EMBL/GenBank/DDBJ databases">
        <title>Baltic Sea Cyanobacteria.</title>
        <authorList>
            <person name="Delbaje E."/>
            <person name="Fewer D.P."/>
            <person name="Shishido T.K."/>
        </authorList>
    </citation>
    <scope>NUCLEOTIDE SEQUENCE [LARGE SCALE GENOMIC DNA]</scope>
    <source>
        <strain evidence="2 3">UHCC 0139</strain>
    </source>
</reference>
<evidence type="ECO:0000256" key="1">
    <source>
        <dbReference type="SAM" id="SignalP"/>
    </source>
</evidence>
<sequence length="136" mass="15623">MRHVLTLSLAFWWLAAPAMAADMEVCRNLLEQRHALAEQAMKAEIALVRTTRERICPVLSQQADGANANDRNETTIDYQALIECRHKAEEQLLRSRRVLYVNIQQFRFYTAAGAKLARQADGLMQPLRDQECPQLR</sequence>
<evidence type="ECO:0008006" key="4">
    <source>
        <dbReference type="Google" id="ProtNLM"/>
    </source>
</evidence>